<dbReference type="InterPro" id="IPR029063">
    <property type="entry name" value="SAM-dependent_MTases_sf"/>
</dbReference>
<dbReference type="EMBL" id="CP064814">
    <property type="protein sequence ID" value="QPG75348.1"/>
    <property type="molecule type" value="Genomic_DNA"/>
</dbReference>
<keyword evidence="6" id="KW-1185">Reference proteome</keyword>
<keyword evidence="4" id="KW-0949">S-adenosyl-L-methionine</keyword>
<dbReference type="PANTHER" id="PTHR14614:SF10">
    <property type="entry name" value="PROTEIN N-TERMINAL AND LYSINE N-METHYLTRANSFERASE EFM7"/>
    <property type="match status" value="1"/>
</dbReference>
<keyword evidence="1" id="KW-0963">Cytoplasm</keyword>
<keyword evidence="2" id="KW-0489">Methyltransferase</keyword>
<dbReference type="KEGG" id="bnn:FOA43_002701"/>
<reference evidence="5" key="1">
    <citation type="submission" date="2020-10" db="EMBL/GenBank/DDBJ databases">
        <authorList>
            <person name="Roach M.J.R."/>
        </authorList>
    </citation>
    <scope>NUCLEOTIDE SEQUENCE</scope>
    <source>
        <strain evidence="5">CBS 1945</strain>
    </source>
</reference>
<dbReference type="PANTHER" id="PTHR14614">
    <property type="entry name" value="HEPATOCELLULAR CARCINOMA-ASSOCIATED ANTIGEN"/>
    <property type="match status" value="1"/>
</dbReference>
<evidence type="ECO:0000313" key="6">
    <source>
        <dbReference type="Proteomes" id="UP000662931"/>
    </source>
</evidence>
<keyword evidence="3" id="KW-0808">Transferase</keyword>
<dbReference type="PROSITE" id="PS51560">
    <property type="entry name" value="SAM_MT_NNT1"/>
    <property type="match status" value="1"/>
</dbReference>
<dbReference type="SUPFAM" id="SSF53335">
    <property type="entry name" value="S-adenosyl-L-methionine-dependent methyltransferases"/>
    <property type="match status" value="1"/>
</dbReference>
<protein>
    <submittedName>
        <fullName evidence="5">Uncharacterized protein</fullName>
    </submittedName>
</protein>
<dbReference type="RefSeq" id="XP_038778913.1">
    <property type="nucleotide sequence ID" value="XM_038922985.1"/>
</dbReference>
<dbReference type="GO" id="GO:0005737">
    <property type="term" value="C:cytoplasm"/>
    <property type="evidence" value="ECO:0007669"/>
    <property type="project" value="TreeGrafter"/>
</dbReference>
<dbReference type="OrthoDB" id="46564at2759"/>
<dbReference type="Proteomes" id="UP000662931">
    <property type="component" value="Chromosome 3"/>
</dbReference>
<evidence type="ECO:0000313" key="5">
    <source>
        <dbReference type="EMBL" id="QPG75348.1"/>
    </source>
</evidence>
<evidence type="ECO:0000256" key="2">
    <source>
        <dbReference type="ARBA" id="ARBA00022603"/>
    </source>
</evidence>
<organism evidence="5 6">
    <name type="scientific">Eeniella nana</name>
    <name type="common">Yeast</name>
    <name type="synonym">Brettanomyces nanus</name>
    <dbReference type="NCBI Taxonomy" id="13502"/>
    <lineage>
        <taxon>Eukaryota</taxon>
        <taxon>Fungi</taxon>
        <taxon>Dikarya</taxon>
        <taxon>Ascomycota</taxon>
        <taxon>Saccharomycotina</taxon>
        <taxon>Pichiomycetes</taxon>
        <taxon>Pichiales</taxon>
        <taxon>Pichiaceae</taxon>
        <taxon>Brettanomyces</taxon>
    </lineage>
</organism>
<dbReference type="InterPro" id="IPR025784">
    <property type="entry name" value="EFM7"/>
</dbReference>
<dbReference type="InterPro" id="IPR019410">
    <property type="entry name" value="Methyltransf_16"/>
</dbReference>
<name>A0A875S318_EENNA</name>
<gene>
    <name evidence="5" type="ORF">FOA43_002701</name>
</gene>
<evidence type="ECO:0000256" key="1">
    <source>
        <dbReference type="ARBA" id="ARBA00022490"/>
    </source>
</evidence>
<dbReference type="Gene3D" id="3.40.50.150">
    <property type="entry name" value="Vaccinia Virus protein VP39"/>
    <property type="match status" value="1"/>
</dbReference>
<evidence type="ECO:0000256" key="4">
    <source>
        <dbReference type="ARBA" id="ARBA00022691"/>
    </source>
</evidence>
<dbReference type="GeneID" id="62196102"/>
<proteinExistence type="predicted"/>
<evidence type="ECO:0000256" key="3">
    <source>
        <dbReference type="ARBA" id="ARBA00022679"/>
    </source>
</evidence>
<dbReference type="AlphaFoldDB" id="A0A875S318"/>
<dbReference type="GO" id="GO:0008757">
    <property type="term" value="F:S-adenosylmethionine-dependent methyltransferase activity"/>
    <property type="evidence" value="ECO:0007669"/>
    <property type="project" value="UniProtKB-ARBA"/>
</dbReference>
<dbReference type="Pfam" id="PF10294">
    <property type="entry name" value="Methyltransf_16"/>
    <property type="match status" value="1"/>
</dbReference>
<dbReference type="GO" id="GO:0032259">
    <property type="term" value="P:methylation"/>
    <property type="evidence" value="ECO:0007669"/>
    <property type="project" value="UniProtKB-KW"/>
</dbReference>
<accession>A0A875S318</accession>
<sequence>MSDDDELVPIQMFAEPESYVVPTPKGKEITYHLSGSGEPVYVNLLGSSPLYGHILTNACKYLAGYLENHTEDLVKTKNVLEYGAGGALPSLICAKSGASMVVATDYPDADLISNIQKNIDQNHVNANCKTVGFIWGNDPKEIMAQLDSTHAVTFDTIILSDVIFNHTEHYKLLKSCKQMLTPITGKVLVTFSPHRPWLFKEDMDFFNKAEEQDFAFVPELVEMKHYLPLFKDDKDESTKEIRSRVYFYMLHASK</sequence>